<organism evidence="3 4">
    <name type="scientific">Mycena metata</name>
    <dbReference type="NCBI Taxonomy" id="1033252"/>
    <lineage>
        <taxon>Eukaryota</taxon>
        <taxon>Fungi</taxon>
        <taxon>Dikarya</taxon>
        <taxon>Basidiomycota</taxon>
        <taxon>Agaricomycotina</taxon>
        <taxon>Agaricomycetes</taxon>
        <taxon>Agaricomycetidae</taxon>
        <taxon>Agaricales</taxon>
        <taxon>Marasmiineae</taxon>
        <taxon>Mycenaceae</taxon>
        <taxon>Mycena</taxon>
    </lineage>
</organism>
<dbReference type="Proteomes" id="UP001215598">
    <property type="component" value="Unassembled WGS sequence"/>
</dbReference>
<feature type="compositionally biased region" description="Basic and acidic residues" evidence="1">
    <location>
        <begin position="423"/>
        <end position="436"/>
    </location>
</feature>
<dbReference type="EMBL" id="JARKIB010000184">
    <property type="protein sequence ID" value="KAJ7726751.1"/>
    <property type="molecule type" value="Genomic_DNA"/>
</dbReference>
<dbReference type="InterPro" id="IPR046520">
    <property type="entry name" value="DUF6697"/>
</dbReference>
<protein>
    <recommendedName>
        <fullName evidence="2">DUF6697 domain-containing protein</fullName>
    </recommendedName>
</protein>
<name>A0AAD7HRQ0_9AGAR</name>
<feature type="compositionally biased region" description="Polar residues" evidence="1">
    <location>
        <begin position="570"/>
        <end position="582"/>
    </location>
</feature>
<feature type="compositionally biased region" description="Polar residues" evidence="1">
    <location>
        <begin position="411"/>
        <end position="422"/>
    </location>
</feature>
<dbReference type="AlphaFoldDB" id="A0AAD7HRQ0"/>
<feature type="region of interest" description="Disordered" evidence="1">
    <location>
        <begin position="404"/>
        <end position="464"/>
    </location>
</feature>
<dbReference type="Pfam" id="PF20411">
    <property type="entry name" value="DUF6697"/>
    <property type="match status" value="1"/>
</dbReference>
<sequence length="681" mass="76389">MDRKIKGETLGRSYDLQTAVQQPNHTLELARLQEQLRLAHAEIDRLKEDTNVTAFPPSTFDTAHATKKFAVPSLAEVKVKKKISDDEDLSTAWAPGGTASSRFPVKEESIEFPSPRTLDERNVWKSSLEWIILRDMNISIPTTSKDSTARTIMKRQKLEEQEEVSAPTLHLQAEGDLPPQTEAEDHPTTDLVAKYLRATQPLTIRSPASNARFSRPNFLNRGAALEHGVYRGSMHPHMPSHPGQPGLLFTLSLEMTIPVGNAGPISVFSRKYNKRQGMVWRYLGEYVHEAVEKLKPEHYAVQSPQFHEKWAHNILNSNKAPLPFRLVRAKIALRKFNVPTTAATINAEVKQKRKKIPLTADEVSRAFERGEQYLNIVRMRYDHEFVRMLAAEEAVWMDSDGLQDTKEPEAQAQTPAVTGTQEEVTRKRNPARERRDHTRRARHGGHHDASSGTRTAGDFNYAGRGDPRTKHGVYFYVGPWPGAIPANGGEGDSDAAHEERGDERPGWLICGAGDLNEAKGHKAEFDVETLPMTINEMMSSPSVAFARFGAQGPATAIKDETEAAKAVHAPNTSVNESSSDGFTTDYEHDDSSNDFMDSDDEVESEHNTNTREELMDSDGDDSRFLGRRRRIVRRARRNGGSPNTQIFYYRCMISAFFRTADERESAEIKSALEHKGVMVVI</sequence>
<evidence type="ECO:0000256" key="1">
    <source>
        <dbReference type="SAM" id="MobiDB-lite"/>
    </source>
</evidence>
<gene>
    <name evidence="3" type="ORF">B0H16DRAFT_1471226</name>
</gene>
<accession>A0AAD7HRQ0</accession>
<proteinExistence type="predicted"/>
<feature type="region of interest" description="Disordered" evidence="1">
    <location>
        <begin position="562"/>
        <end position="622"/>
    </location>
</feature>
<evidence type="ECO:0000313" key="3">
    <source>
        <dbReference type="EMBL" id="KAJ7726751.1"/>
    </source>
</evidence>
<keyword evidence="4" id="KW-1185">Reference proteome</keyword>
<reference evidence="3" key="1">
    <citation type="submission" date="2023-03" db="EMBL/GenBank/DDBJ databases">
        <title>Massive genome expansion in bonnet fungi (Mycena s.s.) driven by repeated elements and novel gene families across ecological guilds.</title>
        <authorList>
            <consortium name="Lawrence Berkeley National Laboratory"/>
            <person name="Harder C.B."/>
            <person name="Miyauchi S."/>
            <person name="Viragh M."/>
            <person name="Kuo A."/>
            <person name="Thoen E."/>
            <person name="Andreopoulos B."/>
            <person name="Lu D."/>
            <person name="Skrede I."/>
            <person name="Drula E."/>
            <person name="Henrissat B."/>
            <person name="Morin E."/>
            <person name="Kohler A."/>
            <person name="Barry K."/>
            <person name="LaButti K."/>
            <person name="Morin E."/>
            <person name="Salamov A."/>
            <person name="Lipzen A."/>
            <person name="Mereny Z."/>
            <person name="Hegedus B."/>
            <person name="Baldrian P."/>
            <person name="Stursova M."/>
            <person name="Weitz H."/>
            <person name="Taylor A."/>
            <person name="Grigoriev I.V."/>
            <person name="Nagy L.G."/>
            <person name="Martin F."/>
            <person name="Kauserud H."/>
        </authorList>
    </citation>
    <scope>NUCLEOTIDE SEQUENCE</scope>
    <source>
        <strain evidence="3">CBHHK182m</strain>
    </source>
</reference>
<feature type="domain" description="DUF6697" evidence="2">
    <location>
        <begin position="232"/>
        <end position="391"/>
    </location>
</feature>
<feature type="compositionally biased region" description="Basic and acidic residues" evidence="1">
    <location>
        <begin position="604"/>
        <end position="622"/>
    </location>
</feature>
<evidence type="ECO:0000259" key="2">
    <source>
        <dbReference type="Pfam" id="PF20411"/>
    </source>
</evidence>
<comment type="caution">
    <text evidence="3">The sequence shown here is derived from an EMBL/GenBank/DDBJ whole genome shotgun (WGS) entry which is preliminary data.</text>
</comment>
<evidence type="ECO:0000313" key="4">
    <source>
        <dbReference type="Proteomes" id="UP001215598"/>
    </source>
</evidence>